<protein>
    <submittedName>
        <fullName evidence="2">Uncharacterized protein</fullName>
    </submittedName>
</protein>
<dbReference type="AlphaFoldDB" id="A0A409YRW5"/>
<evidence type="ECO:0000313" key="3">
    <source>
        <dbReference type="Proteomes" id="UP000284842"/>
    </source>
</evidence>
<feature type="region of interest" description="Disordered" evidence="1">
    <location>
        <begin position="1"/>
        <end position="30"/>
    </location>
</feature>
<comment type="caution">
    <text evidence="2">The sequence shown here is derived from an EMBL/GenBank/DDBJ whole genome shotgun (WGS) entry which is preliminary data.</text>
</comment>
<evidence type="ECO:0000313" key="2">
    <source>
        <dbReference type="EMBL" id="PPR05765.1"/>
    </source>
</evidence>
<name>A0A409YRW5_9AGAR</name>
<dbReference type="Proteomes" id="UP000284842">
    <property type="component" value="Unassembled WGS sequence"/>
</dbReference>
<feature type="compositionally biased region" description="Basic and acidic residues" evidence="1">
    <location>
        <begin position="17"/>
        <end position="27"/>
    </location>
</feature>
<dbReference type="InParanoid" id="A0A409YRW5"/>
<accession>A0A409YRW5</accession>
<reference evidence="2 3" key="1">
    <citation type="journal article" date="2018" name="Evol. Lett.">
        <title>Horizontal gene cluster transfer increased hallucinogenic mushroom diversity.</title>
        <authorList>
            <person name="Reynolds H.T."/>
            <person name="Vijayakumar V."/>
            <person name="Gluck-Thaler E."/>
            <person name="Korotkin H.B."/>
            <person name="Matheny P.B."/>
            <person name="Slot J.C."/>
        </authorList>
    </citation>
    <scope>NUCLEOTIDE SEQUENCE [LARGE SCALE GENOMIC DNA]</scope>
    <source>
        <strain evidence="2 3">2629</strain>
    </source>
</reference>
<organism evidence="2 3">
    <name type="scientific">Panaeolus cyanescens</name>
    <dbReference type="NCBI Taxonomy" id="181874"/>
    <lineage>
        <taxon>Eukaryota</taxon>
        <taxon>Fungi</taxon>
        <taxon>Dikarya</taxon>
        <taxon>Basidiomycota</taxon>
        <taxon>Agaricomycotina</taxon>
        <taxon>Agaricomycetes</taxon>
        <taxon>Agaricomycetidae</taxon>
        <taxon>Agaricales</taxon>
        <taxon>Agaricineae</taxon>
        <taxon>Galeropsidaceae</taxon>
        <taxon>Panaeolus</taxon>
    </lineage>
</organism>
<keyword evidence="3" id="KW-1185">Reference proteome</keyword>
<proteinExistence type="predicted"/>
<sequence>MPESHYGDSWQRRRKKPGDDPGERLPDNDSMDINSALSTLDTNIDFAIQAGSLSSVTQRQDVEERLRNMLMKVQHIQDGGCQSTLVGHISNVLFSGARGPPSTSAPHKTMIIGGQFTVTNVQQNDTAQLHKLDKMLQLQYIQTGVLFGKADHTYSEYHSITLIVFGHLFGCPSSSG</sequence>
<dbReference type="EMBL" id="NHTK01000757">
    <property type="protein sequence ID" value="PPR05765.1"/>
    <property type="molecule type" value="Genomic_DNA"/>
</dbReference>
<gene>
    <name evidence="2" type="ORF">CVT24_006831</name>
</gene>
<evidence type="ECO:0000256" key="1">
    <source>
        <dbReference type="SAM" id="MobiDB-lite"/>
    </source>
</evidence>